<dbReference type="PANTHER" id="PTHR11766">
    <property type="entry name" value="TYROSYL-TRNA SYNTHETASE"/>
    <property type="match status" value="1"/>
</dbReference>
<dbReference type="GO" id="GO:0006437">
    <property type="term" value="P:tyrosyl-tRNA aminoacylation"/>
    <property type="evidence" value="ECO:0007669"/>
    <property type="project" value="UniProtKB-UniRule"/>
</dbReference>
<accession>A0A2H5Y948</accession>
<dbReference type="SUPFAM" id="SSF55174">
    <property type="entry name" value="Alpha-L RNA-binding motif"/>
    <property type="match status" value="1"/>
</dbReference>
<dbReference type="PRINTS" id="PR01040">
    <property type="entry name" value="TRNASYNTHTYR"/>
</dbReference>
<dbReference type="AlphaFoldDB" id="A0A2H5Y948"/>
<dbReference type="InterPro" id="IPR002307">
    <property type="entry name" value="Tyr-tRNA-ligase"/>
</dbReference>
<dbReference type="CDD" id="cd00805">
    <property type="entry name" value="TyrRS_core"/>
    <property type="match status" value="1"/>
</dbReference>
<dbReference type="Gene3D" id="3.40.50.620">
    <property type="entry name" value="HUPs"/>
    <property type="match status" value="1"/>
</dbReference>
<dbReference type="InterPro" id="IPR036986">
    <property type="entry name" value="S4_RNA-bd_sf"/>
</dbReference>
<name>A0A2H5Y948_9CHLR</name>
<dbReference type="Gene3D" id="3.10.290.10">
    <property type="entry name" value="RNA-binding S4 domain"/>
    <property type="match status" value="1"/>
</dbReference>
<dbReference type="NCBIfam" id="TIGR00234">
    <property type="entry name" value="tyrS"/>
    <property type="match status" value="1"/>
</dbReference>
<keyword evidence="4 9" id="KW-0067">ATP-binding</keyword>
<evidence type="ECO:0000313" key="13">
    <source>
        <dbReference type="Proteomes" id="UP000236642"/>
    </source>
</evidence>
<dbReference type="GO" id="GO:0004831">
    <property type="term" value="F:tyrosine-tRNA ligase activity"/>
    <property type="evidence" value="ECO:0007669"/>
    <property type="project" value="UniProtKB-UniRule"/>
</dbReference>
<gene>
    <name evidence="9 12" type="primary">tyrS</name>
    <name evidence="12" type="ORF">HRbin22_02225</name>
</gene>
<evidence type="ECO:0000256" key="7">
    <source>
        <dbReference type="ARBA" id="ARBA00023146"/>
    </source>
</evidence>
<organism evidence="12 13">
    <name type="scientific">Candidatus Thermoflexus japonica</name>
    <dbReference type="NCBI Taxonomy" id="2035417"/>
    <lineage>
        <taxon>Bacteria</taxon>
        <taxon>Bacillati</taxon>
        <taxon>Chloroflexota</taxon>
        <taxon>Thermoflexia</taxon>
        <taxon>Thermoflexales</taxon>
        <taxon>Thermoflexaceae</taxon>
        <taxon>Thermoflexus</taxon>
    </lineage>
</organism>
<evidence type="ECO:0000256" key="5">
    <source>
        <dbReference type="ARBA" id="ARBA00022884"/>
    </source>
</evidence>
<evidence type="ECO:0000256" key="6">
    <source>
        <dbReference type="ARBA" id="ARBA00022917"/>
    </source>
</evidence>
<keyword evidence="5 10" id="KW-0694">RNA-binding</keyword>
<dbReference type="GO" id="GO:0005829">
    <property type="term" value="C:cytosol"/>
    <property type="evidence" value="ECO:0007669"/>
    <property type="project" value="TreeGrafter"/>
</dbReference>
<comment type="subunit">
    <text evidence="9">Homodimer.</text>
</comment>
<evidence type="ECO:0000256" key="2">
    <source>
        <dbReference type="ARBA" id="ARBA00022598"/>
    </source>
</evidence>
<dbReference type="PROSITE" id="PS50889">
    <property type="entry name" value="S4"/>
    <property type="match status" value="1"/>
</dbReference>
<comment type="subcellular location">
    <subcellularLocation>
        <location evidence="9">Cytoplasm</location>
    </subcellularLocation>
</comment>
<dbReference type="EC" id="6.1.1.1" evidence="9"/>
<dbReference type="PANTHER" id="PTHR11766:SF1">
    <property type="entry name" value="TYROSINE--TRNA LIGASE"/>
    <property type="match status" value="1"/>
</dbReference>
<comment type="catalytic activity">
    <reaction evidence="8 9">
        <text>tRNA(Tyr) + L-tyrosine + ATP = L-tyrosyl-tRNA(Tyr) + AMP + diphosphate + H(+)</text>
        <dbReference type="Rhea" id="RHEA:10220"/>
        <dbReference type="Rhea" id="RHEA-COMP:9706"/>
        <dbReference type="Rhea" id="RHEA-COMP:9707"/>
        <dbReference type="ChEBI" id="CHEBI:15378"/>
        <dbReference type="ChEBI" id="CHEBI:30616"/>
        <dbReference type="ChEBI" id="CHEBI:33019"/>
        <dbReference type="ChEBI" id="CHEBI:58315"/>
        <dbReference type="ChEBI" id="CHEBI:78442"/>
        <dbReference type="ChEBI" id="CHEBI:78536"/>
        <dbReference type="ChEBI" id="CHEBI:456215"/>
        <dbReference type="EC" id="6.1.1.1"/>
    </reaction>
</comment>
<dbReference type="InterPro" id="IPR024088">
    <property type="entry name" value="Tyr-tRNA-ligase_bac-type"/>
</dbReference>
<evidence type="ECO:0000256" key="3">
    <source>
        <dbReference type="ARBA" id="ARBA00022741"/>
    </source>
</evidence>
<dbReference type="EMBL" id="BEHY01000086">
    <property type="protein sequence ID" value="GBD09962.1"/>
    <property type="molecule type" value="Genomic_DNA"/>
</dbReference>
<evidence type="ECO:0000256" key="8">
    <source>
        <dbReference type="ARBA" id="ARBA00048248"/>
    </source>
</evidence>
<comment type="caution">
    <text evidence="12">The sequence shown here is derived from an EMBL/GenBank/DDBJ whole genome shotgun (WGS) entry which is preliminary data.</text>
</comment>
<keyword evidence="1 9" id="KW-0963">Cytoplasm</keyword>
<dbReference type="InterPro" id="IPR014729">
    <property type="entry name" value="Rossmann-like_a/b/a_fold"/>
</dbReference>
<evidence type="ECO:0000256" key="10">
    <source>
        <dbReference type="PROSITE-ProRule" id="PRU00182"/>
    </source>
</evidence>
<dbReference type="Gene3D" id="1.10.240.10">
    <property type="entry name" value="Tyrosyl-Transfer RNA Synthetase"/>
    <property type="match status" value="1"/>
</dbReference>
<feature type="binding site" evidence="9">
    <location>
        <position position="237"/>
    </location>
    <ligand>
        <name>ATP</name>
        <dbReference type="ChEBI" id="CHEBI:30616"/>
    </ligand>
</feature>
<feature type="domain" description="RNA-binding S4" evidence="11">
    <location>
        <begin position="344"/>
        <end position="404"/>
    </location>
</feature>
<dbReference type="Proteomes" id="UP000236642">
    <property type="component" value="Unassembled WGS sequence"/>
</dbReference>
<dbReference type="InterPro" id="IPR002305">
    <property type="entry name" value="aa-tRNA-synth_Ic"/>
</dbReference>
<keyword evidence="7 9" id="KW-0030">Aminoacyl-tRNA synthetase</keyword>
<evidence type="ECO:0000259" key="11">
    <source>
        <dbReference type="SMART" id="SM00363"/>
    </source>
</evidence>
<evidence type="ECO:0000256" key="4">
    <source>
        <dbReference type="ARBA" id="ARBA00022840"/>
    </source>
</evidence>
<comment type="caution">
    <text evidence="9">Lacks conserved residue(s) required for the propagation of feature annotation.</text>
</comment>
<keyword evidence="2 9" id="KW-0436">Ligase</keyword>
<protein>
    <recommendedName>
        <fullName evidence="9">Tyrosine--tRNA ligase</fullName>
        <ecNumber evidence="9">6.1.1.1</ecNumber>
    </recommendedName>
    <alternativeName>
        <fullName evidence="9">Tyrosyl-tRNA synthetase</fullName>
        <shortName evidence="9">TyrRS</shortName>
    </alternativeName>
</protein>
<keyword evidence="6 9" id="KW-0648">Protein biosynthesis</keyword>
<dbReference type="Pfam" id="PF00579">
    <property type="entry name" value="tRNA-synt_1b"/>
    <property type="match status" value="1"/>
</dbReference>
<dbReference type="GO" id="GO:0005524">
    <property type="term" value="F:ATP binding"/>
    <property type="evidence" value="ECO:0007669"/>
    <property type="project" value="UniProtKB-UniRule"/>
</dbReference>
<evidence type="ECO:0000256" key="1">
    <source>
        <dbReference type="ARBA" id="ARBA00022490"/>
    </source>
</evidence>
<sequence length="408" mass="45651">MSLSIDEQVALLMQGTEYGDETLRRTMEAELRERLQEGRPLRVYLGVDPRTSDLHLGHTVPLRKLRQFQDLGHEAILVIGTFTALVGDPSDQLRGRALMSPEEVEANARTYAEQAFRVLDPQRTIIRYNAEWLSKLTFADLIRLASHFTVQQFLARESFAERLKSGDPIFLHETFYPLMQGYDAVALQADVQIGGTDQLFNIVVAGRKLQEAFGQRPQVAILLPLLPGTDGVRKMSKSLGNHIPLNTTPEDMFGKIMSIPDEAMLIYFKLITRYPPPRIAAVEEGLRSGSLHPRDVKMELAREIVSIFFGEEAAERAEAHFRIVFQERAFPEEMPVFSLSGPRALVDLLVAAGLAASRSEARRLIRQGGVRLDGETVSDVEAVVAVDRPKVLQVGRRRFLRLVPGGDA</sequence>
<dbReference type="CDD" id="cd00165">
    <property type="entry name" value="S4"/>
    <property type="match status" value="1"/>
</dbReference>
<keyword evidence="3 9" id="KW-0547">Nucleotide-binding</keyword>
<comment type="function">
    <text evidence="9">Catalyzes the attachment of tyrosine to tRNA(Tyr) in a two-step reaction: tyrosine is first activated by ATP to form Tyr-AMP and then transferred to the acceptor end of tRNA(Tyr).</text>
</comment>
<dbReference type="FunFam" id="3.10.290.10:FF:000022">
    <property type="entry name" value="Tyrosine--tRNA ligase"/>
    <property type="match status" value="1"/>
</dbReference>
<evidence type="ECO:0000313" key="12">
    <source>
        <dbReference type="EMBL" id="GBD09962.1"/>
    </source>
</evidence>
<feature type="short sequence motif" description="'KMSKS' region" evidence="9">
    <location>
        <begin position="234"/>
        <end position="238"/>
    </location>
</feature>
<comment type="similarity">
    <text evidence="9">Belongs to the class-I aminoacyl-tRNA synthetase family. TyrS type 2 subfamily.</text>
</comment>
<dbReference type="Pfam" id="PF01479">
    <property type="entry name" value="S4"/>
    <property type="match status" value="1"/>
</dbReference>
<evidence type="ECO:0000256" key="9">
    <source>
        <dbReference type="HAMAP-Rule" id="MF_02007"/>
    </source>
</evidence>
<dbReference type="SUPFAM" id="SSF52374">
    <property type="entry name" value="Nucleotidylyl transferase"/>
    <property type="match status" value="1"/>
</dbReference>
<dbReference type="SMART" id="SM00363">
    <property type="entry name" value="S4"/>
    <property type="match status" value="1"/>
</dbReference>
<dbReference type="InterPro" id="IPR024108">
    <property type="entry name" value="Tyr-tRNA-ligase_bac_2"/>
</dbReference>
<proteinExistence type="inferred from homology"/>
<dbReference type="GO" id="GO:0003723">
    <property type="term" value="F:RNA binding"/>
    <property type="evidence" value="ECO:0007669"/>
    <property type="project" value="UniProtKB-KW"/>
</dbReference>
<dbReference type="InterPro" id="IPR002942">
    <property type="entry name" value="S4_RNA-bd"/>
</dbReference>
<dbReference type="HAMAP" id="MF_02007">
    <property type="entry name" value="Tyr_tRNA_synth_type2"/>
    <property type="match status" value="1"/>
</dbReference>
<reference evidence="13" key="1">
    <citation type="submission" date="2017-09" db="EMBL/GenBank/DDBJ databases">
        <title>Metaegenomics of thermophilic ammonia-oxidizing enrichment culture.</title>
        <authorList>
            <person name="Kato S."/>
            <person name="Suzuki K."/>
        </authorList>
    </citation>
    <scope>NUCLEOTIDE SEQUENCE [LARGE SCALE GENOMIC DNA]</scope>
</reference>